<sequence>MISKSYHTSDHSTGHSFSVSLGMTAEVIYEFFLHGVQTSSPEVVLDGFEQLFFYLLCPRQPEVQRALETILSVETGESCFHSTIQRCCYILINNWLLKRQQKLIKNLIQRLSNSPDIYQTCLSIQESRLILWLNNFLNSEDYQNLLQCANFDRNNWSSRYQSYLLVPQYLNPRNSREQKEVARNLAKQLKDKYKFDLAMYITRLDSPMGKNHKLNNPTQLGDEVINLIKQTISTQRVFNYGTQANLFLQNTQDFDYQKFKQCLPQYLMFNVSQQYPANILREKIEEKLQSLYRLHDQKIVNKALIIRSCNRLLEFLLIEPGKPPSFLFNLMIRQGSQLTLVILLLKLVLLGSPCRTYLEICIANLVQFYQDHAEFECQGLIQFLEIFNLVFTLFTENIQYFLVKTKDLEPGTQSGTELDTYRLFSQFKGPDLRRTNLKEIELKGQDLRGADLRDMDLKSIKLIRVDLSLAKLSHADLSQGIFTETKFFISNLNYTNLTGANLIKTDFRRAELKHANLTSTDLQHANFNRADLMGAIIIKANLQEANLENTDLTEVDLSESNLQGTNLNRANLKGANLKGANLKGANLKSANLEGVNLEGANLEGANLEGANLEGANLENAILERAILSQANLQSTNLSNVNLMGAMVNQANLSQAILINSQLRDTNLAQSNLSYADLTKADLTRANLMQVDFTYASLRNAIVRHTNLKDAILLYADLQGANLFRSGISQAQIVGVKLGNNAGLSDQTRIFLKGEEI</sequence>
<dbReference type="PATRIC" id="fig|388467.6.peg.3419"/>
<dbReference type="RefSeq" id="WP_144390480.1">
    <property type="nucleotide sequence ID" value="NZ_CM002803.1"/>
</dbReference>
<gene>
    <name evidence="1" type="ORF">A19Y_3474</name>
</gene>
<dbReference type="GeneID" id="77288098"/>
<dbReference type="Pfam" id="PF00805">
    <property type="entry name" value="Pentapeptide"/>
    <property type="match status" value="6"/>
</dbReference>
<dbReference type="InterPro" id="IPR051082">
    <property type="entry name" value="Pentapeptide-BTB/POZ_domain"/>
</dbReference>
<name>A0A073CKJ8_PLAA1</name>
<proteinExistence type="predicted"/>
<protein>
    <recommendedName>
        <fullName evidence="3">Pentapeptide repeat-containing protein</fullName>
    </recommendedName>
</protein>
<dbReference type="STRING" id="388467.A19Y_3474"/>
<dbReference type="HOGENOM" id="CLU_388172_0_0_3"/>
<evidence type="ECO:0008006" key="3">
    <source>
        <dbReference type="Google" id="ProtNLM"/>
    </source>
</evidence>
<dbReference type="PANTHER" id="PTHR14136">
    <property type="entry name" value="BTB_POZ DOMAIN-CONTAINING PROTEIN KCTD9"/>
    <property type="match status" value="1"/>
</dbReference>
<dbReference type="Proteomes" id="UP000027395">
    <property type="component" value="Chromosome"/>
</dbReference>
<reference evidence="1 2" key="1">
    <citation type="journal article" date="2014" name="Appl. Environ. Microbiol.">
        <title>Elucidation of insertion elements encoded on plasmids and in vitro construction of shuttle vectors from the toxic cyanobacterium Planktothrix.</title>
        <authorList>
            <person name="Christiansen G."/>
            <person name="Goesmann A."/>
            <person name="Kurmayer R."/>
        </authorList>
    </citation>
    <scope>NUCLEOTIDE SEQUENCE [LARGE SCALE GENOMIC DNA]</scope>
    <source>
        <strain evidence="1 2">NIVA-CYA 126/8</strain>
    </source>
</reference>
<dbReference type="PANTHER" id="PTHR14136:SF17">
    <property type="entry name" value="BTB_POZ DOMAIN-CONTAINING PROTEIN KCTD9"/>
    <property type="match status" value="1"/>
</dbReference>
<dbReference type="AlphaFoldDB" id="A0A073CKJ8"/>
<dbReference type="Gene3D" id="2.160.20.80">
    <property type="entry name" value="E3 ubiquitin-protein ligase SopA"/>
    <property type="match status" value="3"/>
</dbReference>
<dbReference type="eggNOG" id="COG1357">
    <property type="taxonomic scope" value="Bacteria"/>
</dbReference>
<evidence type="ECO:0000313" key="1">
    <source>
        <dbReference type="EMBL" id="KEI68243.1"/>
    </source>
</evidence>
<evidence type="ECO:0000313" key="2">
    <source>
        <dbReference type="Proteomes" id="UP000027395"/>
    </source>
</evidence>
<dbReference type="EMBL" id="CM002803">
    <property type="protein sequence ID" value="KEI68243.1"/>
    <property type="molecule type" value="Genomic_DNA"/>
</dbReference>
<organism evidence="1 2">
    <name type="scientific">Planktothrix agardhii (strain NIVA-CYA 126/8)</name>
    <dbReference type="NCBI Taxonomy" id="388467"/>
    <lineage>
        <taxon>Bacteria</taxon>
        <taxon>Bacillati</taxon>
        <taxon>Cyanobacteriota</taxon>
        <taxon>Cyanophyceae</taxon>
        <taxon>Oscillatoriophycideae</taxon>
        <taxon>Oscillatoriales</taxon>
        <taxon>Microcoleaceae</taxon>
        <taxon>Planktothrix</taxon>
    </lineage>
</organism>
<dbReference type="InterPro" id="IPR001646">
    <property type="entry name" value="5peptide_repeat"/>
</dbReference>
<accession>A0A073CKJ8</accession>
<keyword evidence="2" id="KW-1185">Reference proteome</keyword>
<dbReference type="SUPFAM" id="SSF141571">
    <property type="entry name" value="Pentapeptide repeat-like"/>
    <property type="match status" value="3"/>
</dbReference>